<evidence type="ECO:0000256" key="4">
    <source>
        <dbReference type="ARBA" id="ARBA00023163"/>
    </source>
</evidence>
<keyword evidence="5" id="KW-0597">Phosphoprotein</keyword>
<dbReference type="CDD" id="cd00156">
    <property type="entry name" value="REC"/>
    <property type="match status" value="1"/>
</dbReference>
<keyword evidence="9" id="KW-1185">Reference proteome</keyword>
<dbReference type="RefSeq" id="WP_109357891.1">
    <property type="nucleotide sequence ID" value="NZ_QFRJ01000001.1"/>
</dbReference>
<evidence type="ECO:0000313" key="8">
    <source>
        <dbReference type="EMBL" id="PWH86811.1"/>
    </source>
</evidence>
<dbReference type="Gene3D" id="1.10.8.60">
    <property type="match status" value="1"/>
</dbReference>
<dbReference type="InterPro" id="IPR009057">
    <property type="entry name" value="Homeodomain-like_sf"/>
</dbReference>
<dbReference type="InterPro" id="IPR011006">
    <property type="entry name" value="CheY-like_superfamily"/>
</dbReference>
<keyword evidence="4" id="KW-0804">Transcription</keyword>
<feature type="modified residue" description="4-aspartylphosphate" evidence="5">
    <location>
        <position position="57"/>
    </location>
</feature>
<evidence type="ECO:0000259" key="7">
    <source>
        <dbReference type="PROSITE" id="PS50110"/>
    </source>
</evidence>
<proteinExistence type="predicted"/>
<sequence length="452" mass="51323">MNNQKKIKIYCVEDDLTFSKFLKYKLSLNPDFEVSIFNTANDLLESLRNAPDIITIDINLPDMQGDALIPLIKEKLPAAILLVISGQNNIQVAASMFKMGVYDYLVKDENTLERIWNVAHNAAKQIELKEEISVLEKVVNKKHDLKTFIKGESTEINNVFSKIEKAITSDINVIISGETGTGKDLVAKTIHFNSNKSKKAYVAVNVAAIPKELVESELFGHEKGAFTGAHQQRIGKFEEAKGGTLFLDEIGEMELPVQAKLLRVLQEMELNRVGGNKNIPLDFRLIIATHRDLKQEVKEGRFREDLYYRLMGFSIDLPPLRERGKDTLFLARFFIEQFSRKNKIKIKELNTCAKKLLLKYKFPGNVRELKAVIETAILMGEEDKIMATDLQVDMADNFEINYKSATTLEDYTIAIIQKKLEENNNNVVLTATKLAVGKSTIYRYIKQGKIKI</sequence>
<dbReference type="Gene3D" id="1.10.10.60">
    <property type="entry name" value="Homeodomain-like"/>
    <property type="match status" value="1"/>
</dbReference>
<dbReference type="InterPro" id="IPR025944">
    <property type="entry name" value="Sigma_54_int_dom_CS"/>
</dbReference>
<dbReference type="SUPFAM" id="SSF52172">
    <property type="entry name" value="CheY-like"/>
    <property type="match status" value="1"/>
</dbReference>
<dbReference type="Gene3D" id="3.40.50.2300">
    <property type="match status" value="1"/>
</dbReference>
<evidence type="ECO:0000256" key="2">
    <source>
        <dbReference type="ARBA" id="ARBA00022840"/>
    </source>
</evidence>
<dbReference type="AlphaFoldDB" id="A0A2U2XGI0"/>
<dbReference type="EMBL" id="QFRJ01000001">
    <property type="protein sequence ID" value="PWH86811.1"/>
    <property type="molecule type" value="Genomic_DNA"/>
</dbReference>
<dbReference type="OrthoDB" id="5401077at2"/>
<dbReference type="PROSITE" id="PS00675">
    <property type="entry name" value="SIGMA54_INTERACT_1"/>
    <property type="match status" value="1"/>
</dbReference>
<keyword evidence="2" id="KW-0067">ATP-binding</keyword>
<comment type="caution">
    <text evidence="8">The sequence shown here is derived from an EMBL/GenBank/DDBJ whole genome shotgun (WGS) entry which is preliminary data.</text>
</comment>
<evidence type="ECO:0000259" key="6">
    <source>
        <dbReference type="PROSITE" id="PS50045"/>
    </source>
</evidence>
<accession>A0A2U2XGI0</accession>
<organism evidence="8 9">
    <name type="scientific">Brumimicrobium oceani</name>
    <dbReference type="NCBI Taxonomy" id="2100725"/>
    <lineage>
        <taxon>Bacteria</taxon>
        <taxon>Pseudomonadati</taxon>
        <taxon>Bacteroidota</taxon>
        <taxon>Flavobacteriia</taxon>
        <taxon>Flavobacteriales</taxon>
        <taxon>Crocinitomicaceae</taxon>
        <taxon>Brumimicrobium</taxon>
    </lineage>
</organism>
<dbReference type="SUPFAM" id="SSF52540">
    <property type="entry name" value="P-loop containing nucleoside triphosphate hydrolases"/>
    <property type="match status" value="1"/>
</dbReference>
<name>A0A2U2XGI0_9FLAO</name>
<feature type="domain" description="Response regulatory" evidence="7">
    <location>
        <begin position="8"/>
        <end position="122"/>
    </location>
</feature>
<keyword evidence="3" id="KW-0805">Transcription regulation</keyword>
<dbReference type="PANTHER" id="PTHR32071:SF121">
    <property type="entry name" value="SIGMA L-DEPENDENT TRANSCRIPTIONAL REGULATOR YQIR-RELATED"/>
    <property type="match status" value="1"/>
</dbReference>
<evidence type="ECO:0000256" key="5">
    <source>
        <dbReference type="PROSITE-ProRule" id="PRU00169"/>
    </source>
</evidence>
<dbReference type="GO" id="GO:0006355">
    <property type="term" value="P:regulation of DNA-templated transcription"/>
    <property type="evidence" value="ECO:0007669"/>
    <property type="project" value="InterPro"/>
</dbReference>
<protein>
    <submittedName>
        <fullName evidence="8">Regulator</fullName>
    </submittedName>
</protein>
<dbReference type="Pfam" id="PF00158">
    <property type="entry name" value="Sigma54_activat"/>
    <property type="match status" value="1"/>
</dbReference>
<dbReference type="InterPro" id="IPR025662">
    <property type="entry name" value="Sigma_54_int_dom_ATP-bd_1"/>
</dbReference>
<dbReference type="InterPro" id="IPR058031">
    <property type="entry name" value="AAA_lid_NorR"/>
</dbReference>
<reference evidence="8 9" key="2">
    <citation type="submission" date="2018-05" db="EMBL/GenBank/DDBJ databases">
        <authorList>
            <person name="Lanie J.A."/>
            <person name="Ng W.-L."/>
            <person name="Kazmierczak K.M."/>
            <person name="Andrzejewski T.M."/>
            <person name="Davidsen T.M."/>
            <person name="Wayne K.J."/>
            <person name="Tettelin H."/>
            <person name="Glass J.I."/>
            <person name="Rusch D."/>
            <person name="Podicherti R."/>
            <person name="Tsui H.-C.T."/>
            <person name="Winkler M.E."/>
        </authorList>
    </citation>
    <scope>NUCLEOTIDE SEQUENCE [LARGE SCALE GENOMIC DNA]</scope>
    <source>
        <strain evidence="8 9">C305</strain>
    </source>
</reference>
<dbReference type="SUPFAM" id="SSF46689">
    <property type="entry name" value="Homeodomain-like"/>
    <property type="match status" value="1"/>
</dbReference>
<gene>
    <name evidence="8" type="ORF">DIT68_00685</name>
</gene>
<dbReference type="Pfam" id="PF00072">
    <property type="entry name" value="Response_reg"/>
    <property type="match status" value="1"/>
</dbReference>
<feature type="domain" description="Sigma-54 factor interaction" evidence="6">
    <location>
        <begin position="149"/>
        <end position="378"/>
    </location>
</feature>
<dbReference type="FunFam" id="3.40.50.300:FF:000006">
    <property type="entry name" value="DNA-binding transcriptional regulator NtrC"/>
    <property type="match status" value="1"/>
</dbReference>
<evidence type="ECO:0000256" key="1">
    <source>
        <dbReference type="ARBA" id="ARBA00022741"/>
    </source>
</evidence>
<dbReference type="PANTHER" id="PTHR32071">
    <property type="entry name" value="TRANSCRIPTIONAL REGULATORY PROTEIN"/>
    <property type="match status" value="1"/>
</dbReference>
<dbReference type="GO" id="GO:0000160">
    <property type="term" value="P:phosphorelay signal transduction system"/>
    <property type="evidence" value="ECO:0007669"/>
    <property type="project" value="InterPro"/>
</dbReference>
<dbReference type="Pfam" id="PF25601">
    <property type="entry name" value="AAA_lid_14"/>
    <property type="match status" value="1"/>
</dbReference>
<keyword evidence="1" id="KW-0547">Nucleotide-binding</keyword>
<dbReference type="CDD" id="cd00009">
    <property type="entry name" value="AAA"/>
    <property type="match status" value="1"/>
</dbReference>
<dbReference type="SMART" id="SM00382">
    <property type="entry name" value="AAA"/>
    <property type="match status" value="1"/>
</dbReference>
<evidence type="ECO:0000313" key="9">
    <source>
        <dbReference type="Proteomes" id="UP000245370"/>
    </source>
</evidence>
<reference evidence="8 9" key="1">
    <citation type="submission" date="2018-05" db="EMBL/GenBank/DDBJ databases">
        <title>Brumimicrobium oceani sp. nov., isolated from coastal sediment.</title>
        <authorList>
            <person name="Kou Y."/>
        </authorList>
    </citation>
    <scope>NUCLEOTIDE SEQUENCE [LARGE SCALE GENOMIC DNA]</scope>
    <source>
        <strain evidence="8 9">C305</strain>
    </source>
</reference>
<dbReference type="InterPro" id="IPR027417">
    <property type="entry name" value="P-loop_NTPase"/>
</dbReference>
<dbReference type="PROSITE" id="PS50110">
    <property type="entry name" value="RESPONSE_REGULATORY"/>
    <property type="match status" value="1"/>
</dbReference>
<dbReference type="InterPro" id="IPR003593">
    <property type="entry name" value="AAA+_ATPase"/>
</dbReference>
<dbReference type="Proteomes" id="UP000245370">
    <property type="component" value="Unassembled WGS sequence"/>
</dbReference>
<dbReference type="SMART" id="SM00448">
    <property type="entry name" value="REC"/>
    <property type="match status" value="1"/>
</dbReference>
<dbReference type="Gene3D" id="3.40.50.300">
    <property type="entry name" value="P-loop containing nucleotide triphosphate hydrolases"/>
    <property type="match status" value="1"/>
</dbReference>
<dbReference type="InterPro" id="IPR002078">
    <property type="entry name" value="Sigma_54_int"/>
</dbReference>
<dbReference type="GO" id="GO:0005524">
    <property type="term" value="F:ATP binding"/>
    <property type="evidence" value="ECO:0007669"/>
    <property type="project" value="UniProtKB-KW"/>
</dbReference>
<evidence type="ECO:0000256" key="3">
    <source>
        <dbReference type="ARBA" id="ARBA00023015"/>
    </source>
</evidence>
<dbReference type="InterPro" id="IPR001789">
    <property type="entry name" value="Sig_transdc_resp-reg_receiver"/>
</dbReference>
<dbReference type="PROSITE" id="PS00688">
    <property type="entry name" value="SIGMA54_INTERACT_3"/>
    <property type="match status" value="1"/>
</dbReference>
<dbReference type="PROSITE" id="PS50045">
    <property type="entry name" value="SIGMA54_INTERACT_4"/>
    <property type="match status" value="1"/>
</dbReference>